<sequence>MGIESDQLVFDYLSRVGDLAQQRGLPSGARMRLVATLRAEIDAQQADSVSGVKRVLSRLGT</sequence>
<proteinExistence type="predicted"/>
<protein>
    <submittedName>
        <fullName evidence="1">Uncharacterized protein</fullName>
    </submittedName>
</protein>
<reference evidence="1 2" key="1">
    <citation type="submission" date="2019-02" db="EMBL/GenBank/DDBJ databases">
        <title>Draft Genome Sequence of Streptomyces sp. AM-2504, identified by 16S rRNA comparative analysis as a Streptomyces Kasugaensis strain.</title>
        <authorList>
            <person name="Napolioni V."/>
            <person name="Giuliodori A.M."/>
            <person name="Spurio R."/>
            <person name="Fabbretti A."/>
        </authorList>
    </citation>
    <scope>NUCLEOTIDE SEQUENCE [LARGE SCALE GENOMIC DNA]</scope>
    <source>
        <strain evidence="1 2">AM-2504</strain>
    </source>
</reference>
<comment type="caution">
    <text evidence="1">The sequence shown here is derived from an EMBL/GenBank/DDBJ whole genome shotgun (WGS) entry which is preliminary data.</text>
</comment>
<dbReference type="EMBL" id="SIXH01000819">
    <property type="protein sequence ID" value="TBO54551.1"/>
    <property type="molecule type" value="Genomic_DNA"/>
</dbReference>
<dbReference type="AlphaFoldDB" id="A0A4V2JHG6"/>
<evidence type="ECO:0000313" key="2">
    <source>
        <dbReference type="Proteomes" id="UP000292452"/>
    </source>
</evidence>
<organism evidence="1 2">
    <name type="scientific">Streptomyces kasugaensis</name>
    <dbReference type="NCBI Taxonomy" id="1946"/>
    <lineage>
        <taxon>Bacteria</taxon>
        <taxon>Bacillati</taxon>
        <taxon>Actinomycetota</taxon>
        <taxon>Actinomycetes</taxon>
        <taxon>Kitasatosporales</taxon>
        <taxon>Streptomycetaceae</taxon>
        <taxon>Streptomyces</taxon>
    </lineage>
</organism>
<gene>
    <name evidence="1" type="ORF">EYS09_37920</name>
</gene>
<dbReference type="Proteomes" id="UP000292452">
    <property type="component" value="Unassembled WGS sequence"/>
</dbReference>
<feature type="non-terminal residue" evidence="1">
    <location>
        <position position="61"/>
    </location>
</feature>
<evidence type="ECO:0000313" key="1">
    <source>
        <dbReference type="EMBL" id="TBO54551.1"/>
    </source>
</evidence>
<name>A0A4V2JHG6_STRKA</name>
<keyword evidence="2" id="KW-1185">Reference proteome</keyword>
<accession>A0A4V2JHG6</accession>